<evidence type="ECO:0000313" key="1">
    <source>
        <dbReference type="EMBL" id="CUH40438.1"/>
    </source>
</evidence>
<proteinExistence type="predicted"/>
<gene>
    <name evidence="1" type="ORF">JSE7799_03170</name>
</gene>
<name>A0A0M7BEC8_9RHOB</name>
<evidence type="ECO:0000313" key="2">
    <source>
        <dbReference type="Proteomes" id="UP000049455"/>
    </source>
</evidence>
<dbReference type="AlphaFoldDB" id="A0A0M7BEC8"/>
<sequence length="157" mass="17012">MRVRIVRHVGDAMTEGMKLLLALPPIALLVACAAGSEAVWLRPGTPALAAERDYLQCAAEAQDAFPVTTRIATAPRITLSGGYCRDRICTGVSNIPDIYDYDQNEPLRERAIDVCMRTKGYDRTVLPACDGGETVLQSQPFDTRGVCVTRSGRIAAN</sequence>
<dbReference type="EMBL" id="CYPR01000207">
    <property type="protein sequence ID" value="CUH40438.1"/>
    <property type="molecule type" value="Genomic_DNA"/>
</dbReference>
<accession>A0A0M7BEC8</accession>
<dbReference type="Proteomes" id="UP000049455">
    <property type="component" value="Unassembled WGS sequence"/>
</dbReference>
<organism evidence="1 2">
    <name type="scientific">Jannaschia seosinensis</name>
    <dbReference type="NCBI Taxonomy" id="313367"/>
    <lineage>
        <taxon>Bacteria</taxon>
        <taxon>Pseudomonadati</taxon>
        <taxon>Pseudomonadota</taxon>
        <taxon>Alphaproteobacteria</taxon>
        <taxon>Rhodobacterales</taxon>
        <taxon>Roseobacteraceae</taxon>
        <taxon>Jannaschia</taxon>
    </lineage>
</organism>
<evidence type="ECO:0008006" key="3">
    <source>
        <dbReference type="Google" id="ProtNLM"/>
    </source>
</evidence>
<protein>
    <recommendedName>
        <fullName evidence="3">Lipoprotein</fullName>
    </recommendedName>
</protein>
<dbReference type="STRING" id="313367.JSE7799_03170"/>
<keyword evidence="2" id="KW-1185">Reference proteome</keyword>
<dbReference type="PROSITE" id="PS51257">
    <property type="entry name" value="PROKAR_LIPOPROTEIN"/>
    <property type="match status" value="1"/>
</dbReference>
<reference evidence="1 2" key="1">
    <citation type="submission" date="2015-09" db="EMBL/GenBank/DDBJ databases">
        <authorList>
            <person name="Jackson K.R."/>
            <person name="Lunt B.L."/>
            <person name="Fisher J.N.B."/>
            <person name="Gardner A.V."/>
            <person name="Bailey M.E."/>
            <person name="Deus L.M."/>
            <person name="Earl A.S."/>
            <person name="Gibby P.D."/>
            <person name="Hartmann K.A."/>
            <person name="Liu J.E."/>
            <person name="Manci A.M."/>
            <person name="Nielsen D.A."/>
            <person name="Solomon M.B."/>
            <person name="Breakwell D.P."/>
            <person name="Burnett S.H."/>
            <person name="Grose J.H."/>
        </authorList>
    </citation>
    <scope>NUCLEOTIDE SEQUENCE [LARGE SCALE GENOMIC DNA]</scope>
    <source>
        <strain evidence="1 2">CECT 7799</strain>
    </source>
</reference>